<reference evidence="4 5" key="1">
    <citation type="journal article" date="2019" name="Sci. Rep.">
        <title>Comparative genomics of chytrid fungi reveal insights into the obligate biotrophic and pathogenic lifestyle of Synchytrium endobioticum.</title>
        <authorList>
            <person name="van de Vossenberg B.T.L.H."/>
            <person name="Warris S."/>
            <person name="Nguyen H.D.T."/>
            <person name="van Gent-Pelzer M.P.E."/>
            <person name="Joly D.L."/>
            <person name="van de Geest H.C."/>
            <person name="Bonants P.J.M."/>
            <person name="Smith D.S."/>
            <person name="Levesque C.A."/>
            <person name="van der Lee T.A.J."/>
        </authorList>
    </citation>
    <scope>NUCLEOTIDE SEQUENCE [LARGE SCALE GENOMIC DNA]</scope>
    <source>
        <strain evidence="4 5">MB42</strain>
    </source>
</reference>
<dbReference type="InterPro" id="IPR050730">
    <property type="entry name" value="UBX_domain-protein"/>
</dbReference>
<dbReference type="GO" id="GO:0005783">
    <property type="term" value="C:endoplasmic reticulum"/>
    <property type="evidence" value="ECO:0007669"/>
    <property type="project" value="TreeGrafter"/>
</dbReference>
<dbReference type="VEuPathDB" id="FungiDB:SeMB42_g05370"/>
<dbReference type="SUPFAM" id="SSF54236">
    <property type="entry name" value="Ubiquitin-like"/>
    <property type="match status" value="1"/>
</dbReference>
<dbReference type="Gene3D" id="1.10.8.10">
    <property type="entry name" value="DNA helicase RuvA subunit, C-terminal domain"/>
    <property type="match status" value="1"/>
</dbReference>
<dbReference type="STRING" id="286115.A0A507CRU5"/>
<feature type="compositionally biased region" description="Polar residues" evidence="2">
    <location>
        <begin position="83"/>
        <end position="105"/>
    </location>
</feature>
<dbReference type="Pfam" id="PF00789">
    <property type="entry name" value="UBX"/>
    <property type="match status" value="1"/>
</dbReference>
<dbReference type="GO" id="GO:0043130">
    <property type="term" value="F:ubiquitin binding"/>
    <property type="evidence" value="ECO:0007669"/>
    <property type="project" value="TreeGrafter"/>
</dbReference>
<dbReference type="Pfam" id="PF14555">
    <property type="entry name" value="UBA_4"/>
    <property type="match status" value="1"/>
</dbReference>
<dbReference type="GO" id="GO:0036503">
    <property type="term" value="P:ERAD pathway"/>
    <property type="evidence" value="ECO:0007669"/>
    <property type="project" value="TreeGrafter"/>
</dbReference>
<dbReference type="PROSITE" id="PS50033">
    <property type="entry name" value="UBX"/>
    <property type="match status" value="1"/>
</dbReference>
<dbReference type="InterPro" id="IPR001012">
    <property type="entry name" value="UBX_dom"/>
</dbReference>
<dbReference type="Gene3D" id="3.40.30.10">
    <property type="entry name" value="Glutaredoxin"/>
    <property type="match status" value="1"/>
</dbReference>
<feature type="domain" description="UBX" evidence="3">
    <location>
        <begin position="414"/>
        <end position="493"/>
    </location>
</feature>
<dbReference type="SMART" id="SM00166">
    <property type="entry name" value="UBX"/>
    <property type="match status" value="1"/>
</dbReference>
<protein>
    <recommendedName>
        <fullName evidence="3">UBX domain-containing protein</fullName>
    </recommendedName>
</protein>
<dbReference type="Pfam" id="PF21021">
    <property type="entry name" value="FAF1"/>
    <property type="match status" value="1"/>
</dbReference>
<proteinExistence type="predicted"/>
<evidence type="ECO:0000313" key="5">
    <source>
        <dbReference type="Proteomes" id="UP000317494"/>
    </source>
</evidence>
<gene>
    <name evidence="4" type="ORF">SeMB42_g05370</name>
</gene>
<dbReference type="Gene3D" id="3.10.20.90">
    <property type="entry name" value="Phosphatidylinositol 3-kinase Catalytic Subunit, Chain A, domain 1"/>
    <property type="match status" value="1"/>
</dbReference>
<comment type="caution">
    <text evidence="4">The sequence shown here is derived from an EMBL/GenBank/DDBJ whole genome shotgun (WGS) entry which is preliminary data.</text>
</comment>
<feature type="region of interest" description="Disordered" evidence="2">
    <location>
        <begin position="368"/>
        <end position="391"/>
    </location>
</feature>
<sequence>MQIARLESTEYAESVWADQRPSWIDRQRGAMMDFLDSLPDDRRETLLHFQAVTGTEDLDKAFNVLDRHAWNLQDATQSVFEEPGTSLSAASSRTESLSNTADQLTNGGGAFGRRSTLTIPTRTYNNNSTHTFSVLSLLFLPFTLSYKVAFAVFAFTVSLFPFTAGLLPPRRAVTSSSSPRRRPTSNDSQAAAARFLLNFEQTYGNRHPDFFQGTYSQALEQAKKDARCILAILHSEDHDDTETFCRTILTSNAFITFLVEKQVLIWGGDIREEEAFQVSQVLAATRYPFMALVAFQRSRMVVVDRIEGPSSLDTVIETLQRLMAQVEPQLAAVRAERASRDSARMIRQQQDEAYQASLLADQEKERQLKEAAERARKEQEEIERAEQDRLDRIQEKKRRRAMLAEKLPPEPPLSEPGQAKINVRLPNGERMIRRFRGTDKIEALFAFIGSKDLSPLSEEADFILASTFPRKLYADGSQTIQAAGLVPNASLVVEEVDNDDEV</sequence>
<dbReference type="InterPro" id="IPR036249">
    <property type="entry name" value="Thioredoxin-like_sf"/>
</dbReference>
<keyword evidence="5" id="KW-1185">Reference proteome</keyword>
<dbReference type="InterPro" id="IPR029071">
    <property type="entry name" value="Ubiquitin-like_domsf"/>
</dbReference>
<dbReference type="EMBL" id="QEAN01000253">
    <property type="protein sequence ID" value="TPX41873.1"/>
    <property type="molecule type" value="Genomic_DNA"/>
</dbReference>
<dbReference type="InterPro" id="IPR006577">
    <property type="entry name" value="UAS"/>
</dbReference>
<evidence type="ECO:0000256" key="2">
    <source>
        <dbReference type="SAM" id="MobiDB-lite"/>
    </source>
</evidence>
<keyword evidence="1" id="KW-0175">Coiled coil</keyword>
<dbReference type="PANTHER" id="PTHR23322">
    <property type="entry name" value="FAS-ASSOCIATED PROTEIN"/>
    <property type="match status" value="1"/>
</dbReference>
<accession>A0A507CRU5</accession>
<dbReference type="AlphaFoldDB" id="A0A507CRU5"/>
<organism evidence="4 5">
    <name type="scientific">Synchytrium endobioticum</name>
    <dbReference type="NCBI Taxonomy" id="286115"/>
    <lineage>
        <taxon>Eukaryota</taxon>
        <taxon>Fungi</taxon>
        <taxon>Fungi incertae sedis</taxon>
        <taxon>Chytridiomycota</taxon>
        <taxon>Chytridiomycota incertae sedis</taxon>
        <taxon>Chytridiomycetes</taxon>
        <taxon>Synchytriales</taxon>
        <taxon>Synchytriaceae</taxon>
        <taxon>Synchytrium</taxon>
    </lineage>
</organism>
<evidence type="ECO:0000259" key="3">
    <source>
        <dbReference type="PROSITE" id="PS50033"/>
    </source>
</evidence>
<evidence type="ECO:0000313" key="4">
    <source>
        <dbReference type="EMBL" id="TPX41873.1"/>
    </source>
</evidence>
<evidence type="ECO:0000256" key="1">
    <source>
        <dbReference type="ARBA" id="ARBA00023054"/>
    </source>
</evidence>
<dbReference type="PANTHER" id="PTHR23322:SF1">
    <property type="entry name" value="FAS-ASSOCIATED FACTOR 2"/>
    <property type="match status" value="1"/>
</dbReference>
<dbReference type="SUPFAM" id="SSF52833">
    <property type="entry name" value="Thioredoxin-like"/>
    <property type="match status" value="1"/>
</dbReference>
<dbReference type="CDD" id="cd01767">
    <property type="entry name" value="UBX"/>
    <property type="match status" value="1"/>
</dbReference>
<name>A0A507CRU5_9FUNG</name>
<dbReference type="Proteomes" id="UP000317494">
    <property type="component" value="Unassembled WGS sequence"/>
</dbReference>
<feature type="region of interest" description="Disordered" evidence="2">
    <location>
        <begin position="83"/>
        <end position="112"/>
    </location>
</feature>
<dbReference type="SMART" id="SM00594">
    <property type="entry name" value="UAS"/>
    <property type="match status" value="1"/>
</dbReference>
<dbReference type="InterPro" id="IPR049483">
    <property type="entry name" value="FAF1_2-like_UAS"/>
</dbReference>